<dbReference type="Gene3D" id="3.30.870.10">
    <property type="entry name" value="Endonuclease Chain A"/>
    <property type="match status" value="1"/>
</dbReference>
<sequence>MSGWVTDIPVIDNTAHEFDPVVGSESRSSLTLSDVLGLLSRRGTKVHVAVRDVPHNWVFADRLTNSCDRSNLSVYSSPELHEKIMIGWDWVLKGSMNFTWNGTQLNEEAMDFEVGTGDAARQRLEVRTRWIGSQA</sequence>
<dbReference type="SUPFAM" id="SSF56024">
    <property type="entry name" value="Phospholipase D/nuclease"/>
    <property type="match status" value="1"/>
</dbReference>
<accession>A0ABQ0IRI4</accession>
<dbReference type="NCBIfam" id="NF041068">
    <property type="entry name" value="DpdK"/>
    <property type="match status" value="1"/>
</dbReference>
<keyword evidence="2" id="KW-1185">Reference proteome</keyword>
<dbReference type="Proteomes" id="UP000035021">
    <property type="component" value="Unassembled WGS sequence"/>
</dbReference>
<comment type="caution">
    <text evidence="1">The sequence shown here is derived from an EMBL/GenBank/DDBJ whole genome shotgun (WGS) entry which is preliminary data.</text>
</comment>
<organism evidence="1 2">
    <name type="scientific">Gordonia paraffinivorans NBRC 108238</name>
    <dbReference type="NCBI Taxonomy" id="1223543"/>
    <lineage>
        <taxon>Bacteria</taxon>
        <taxon>Bacillati</taxon>
        <taxon>Actinomycetota</taxon>
        <taxon>Actinomycetes</taxon>
        <taxon>Mycobacteriales</taxon>
        <taxon>Gordoniaceae</taxon>
        <taxon>Gordonia</taxon>
    </lineage>
</organism>
<evidence type="ECO:0000313" key="2">
    <source>
        <dbReference type="Proteomes" id="UP000035021"/>
    </source>
</evidence>
<dbReference type="EMBL" id="BAOQ01000055">
    <property type="protein sequence ID" value="GAC86135.1"/>
    <property type="molecule type" value="Genomic_DNA"/>
</dbReference>
<name>A0ABQ0IRI4_9ACTN</name>
<evidence type="ECO:0000313" key="1">
    <source>
        <dbReference type="EMBL" id="GAC86135.1"/>
    </source>
</evidence>
<protein>
    <recommendedName>
        <fullName evidence="3">Phospholipase D-like domain-containing protein</fullName>
    </recommendedName>
</protein>
<reference evidence="1 2" key="1">
    <citation type="submission" date="2013-02" db="EMBL/GenBank/DDBJ databases">
        <title>Whole genome shotgun sequence of Gordonia paraffinivorans NBRC 108238.</title>
        <authorList>
            <person name="Isaki-Nakamura S."/>
            <person name="Hosoyama A."/>
            <person name="Tsuchikane K."/>
            <person name="Ando Y."/>
            <person name="Baba S."/>
            <person name="Ohji S."/>
            <person name="Hamada M."/>
            <person name="Tamura T."/>
            <person name="Yamazoe A."/>
            <person name="Yamazaki S."/>
            <person name="Fujita N."/>
        </authorList>
    </citation>
    <scope>NUCLEOTIDE SEQUENCE [LARGE SCALE GENOMIC DNA]</scope>
    <source>
        <strain evidence="1 2">NBRC 108238</strain>
    </source>
</reference>
<proteinExistence type="predicted"/>
<gene>
    <name evidence="1" type="ORF">GP2_055_00190</name>
</gene>
<evidence type="ECO:0008006" key="3">
    <source>
        <dbReference type="Google" id="ProtNLM"/>
    </source>
</evidence>